<accession>A0A5N6RU11</accession>
<evidence type="ECO:0000313" key="4">
    <source>
        <dbReference type="Proteomes" id="UP000327013"/>
    </source>
</evidence>
<dbReference type="InterPro" id="IPR056254">
    <property type="entry name" value="At5g58720/SDE5-like_UBA-like"/>
</dbReference>
<keyword evidence="4" id="KW-1185">Reference proteome</keyword>
<dbReference type="EMBL" id="CM017328">
    <property type="protein sequence ID" value="KAE8125782.1"/>
    <property type="molecule type" value="Genomic_DNA"/>
</dbReference>
<dbReference type="AlphaFoldDB" id="A0A5N6RU11"/>
<dbReference type="OrthoDB" id="1928104at2759"/>
<dbReference type="Proteomes" id="UP000327013">
    <property type="component" value="Chromosome 8"/>
</dbReference>
<feature type="region of interest" description="Disordered" evidence="1">
    <location>
        <begin position="242"/>
        <end position="270"/>
    </location>
</feature>
<proteinExistence type="predicted"/>
<dbReference type="PANTHER" id="PTHR47872:SF1">
    <property type="entry name" value="NUCLEAR RNA EXPORT FACTOR SDE5-RELATED"/>
    <property type="match status" value="1"/>
</dbReference>
<feature type="domain" description="DUF1771" evidence="2">
    <location>
        <begin position="349"/>
        <end position="414"/>
    </location>
</feature>
<protein>
    <recommendedName>
        <fullName evidence="2">DUF1771 domain-containing protein</fullName>
    </recommendedName>
</protein>
<gene>
    <name evidence="3" type="ORF">FH972_020556</name>
</gene>
<evidence type="ECO:0000313" key="3">
    <source>
        <dbReference type="EMBL" id="KAE8125782.1"/>
    </source>
</evidence>
<name>A0A5N6RU11_9ROSI</name>
<feature type="compositionally biased region" description="Basic and acidic residues" evidence="1">
    <location>
        <begin position="292"/>
        <end position="307"/>
    </location>
</feature>
<dbReference type="PANTHER" id="PTHR47872">
    <property type="entry name" value="NUCLEAR RNA EXPORT FACTOR SDE5-RELATED"/>
    <property type="match status" value="1"/>
</dbReference>
<feature type="region of interest" description="Disordered" evidence="1">
    <location>
        <begin position="292"/>
        <end position="311"/>
    </location>
</feature>
<dbReference type="SMART" id="SM01162">
    <property type="entry name" value="DUF1771"/>
    <property type="match status" value="1"/>
</dbReference>
<dbReference type="Pfam" id="PF08590">
    <property type="entry name" value="DUF1771"/>
    <property type="match status" value="1"/>
</dbReference>
<sequence>MEAVTSCTTPYDVDKRDLKELLEAFGSAFSLEDIASAYCKARRNVDMAGEILCASHGSTSHSDTHISKDKLECASSTSSEPSYELDGAIATPSEVSSDNVLQSSHYGGRNTRSLKSKVCPVSIGTVSGFIAKDYSRHKPVTNDYPEATKPLKIDFKALPFAEIWSEEVPPSTAARKGTVHVDVEEFMFKMLGDGFQLDMNVIRKVLGVCGYDVQKSMEKLLVLSASTLEKCDDVVDLVGKRSSEKHEDLDSAGSDGARFMRKHLPESPKRDKDRFALQKEVIEALFNVPERSEEAPKRRSQAREVRRSKSRPFGKLVVEPSTDTTIEHRIVTAKSLEVARDEDEDDVNSFEVLRKAVKEYWITMKEYHEAAVDAFVKGDRARANKLLEQGHFFNRKAREADEKSAQMLLEISQGDEVSLDLRDHEPKEALHLLRIHLTSFSGILAYTYLRVIVGTRNEDTTKGARKRLILKQLEKESIKWTEVDDGGAIMIRVDVINPKRLSFSKK</sequence>
<dbReference type="InterPro" id="IPR013899">
    <property type="entry name" value="DUF1771"/>
</dbReference>
<reference evidence="3 4" key="1">
    <citation type="submission" date="2019-06" db="EMBL/GenBank/DDBJ databases">
        <title>A chromosomal-level reference genome of Carpinus fangiana (Coryloideae, Betulaceae).</title>
        <authorList>
            <person name="Yang X."/>
            <person name="Wang Z."/>
            <person name="Zhang L."/>
            <person name="Hao G."/>
            <person name="Liu J."/>
            <person name="Yang Y."/>
        </authorList>
    </citation>
    <scope>NUCLEOTIDE SEQUENCE [LARGE SCALE GENOMIC DNA]</scope>
    <source>
        <strain evidence="3">Cfa_2016G</strain>
        <tissue evidence="3">Leaf</tissue>
    </source>
</reference>
<dbReference type="Pfam" id="PF24767">
    <property type="entry name" value="UBA_At5g58720"/>
    <property type="match status" value="1"/>
</dbReference>
<evidence type="ECO:0000256" key="1">
    <source>
        <dbReference type="SAM" id="MobiDB-lite"/>
    </source>
</evidence>
<evidence type="ECO:0000259" key="2">
    <source>
        <dbReference type="SMART" id="SM01162"/>
    </source>
</evidence>
<organism evidence="3 4">
    <name type="scientific">Carpinus fangiana</name>
    <dbReference type="NCBI Taxonomy" id="176857"/>
    <lineage>
        <taxon>Eukaryota</taxon>
        <taxon>Viridiplantae</taxon>
        <taxon>Streptophyta</taxon>
        <taxon>Embryophyta</taxon>
        <taxon>Tracheophyta</taxon>
        <taxon>Spermatophyta</taxon>
        <taxon>Magnoliopsida</taxon>
        <taxon>eudicotyledons</taxon>
        <taxon>Gunneridae</taxon>
        <taxon>Pentapetalae</taxon>
        <taxon>rosids</taxon>
        <taxon>fabids</taxon>
        <taxon>Fagales</taxon>
        <taxon>Betulaceae</taxon>
        <taxon>Carpinus</taxon>
    </lineage>
</organism>